<sequence length="87" mass="9395">MLTTNLLGGTYQGSRKSPSRILDSQDSYSSLPRTCVRRQTNLFAGTTTSNGFPHYVLREKICDDCVTGSGSISPRISGKSHRAGGIE</sequence>
<protein>
    <submittedName>
        <fullName evidence="2">Uncharacterized protein</fullName>
    </submittedName>
</protein>
<gene>
    <name evidence="2" type="ORF">BS47DRAFT_1402778</name>
</gene>
<dbReference type="Proteomes" id="UP000886523">
    <property type="component" value="Unassembled WGS sequence"/>
</dbReference>
<proteinExistence type="predicted"/>
<feature type="region of interest" description="Disordered" evidence="1">
    <location>
        <begin position="1"/>
        <end position="26"/>
    </location>
</feature>
<reference evidence="2" key="1">
    <citation type="journal article" date="2020" name="Nat. Commun.">
        <title>Large-scale genome sequencing of mycorrhizal fungi provides insights into the early evolution of symbiotic traits.</title>
        <authorList>
            <person name="Miyauchi S."/>
            <person name="Kiss E."/>
            <person name="Kuo A."/>
            <person name="Drula E."/>
            <person name="Kohler A."/>
            <person name="Sanchez-Garcia M."/>
            <person name="Morin E."/>
            <person name="Andreopoulos B."/>
            <person name="Barry K.W."/>
            <person name="Bonito G."/>
            <person name="Buee M."/>
            <person name="Carver A."/>
            <person name="Chen C."/>
            <person name="Cichocki N."/>
            <person name="Clum A."/>
            <person name="Culley D."/>
            <person name="Crous P.W."/>
            <person name="Fauchery L."/>
            <person name="Girlanda M."/>
            <person name="Hayes R.D."/>
            <person name="Keri Z."/>
            <person name="LaButti K."/>
            <person name="Lipzen A."/>
            <person name="Lombard V."/>
            <person name="Magnuson J."/>
            <person name="Maillard F."/>
            <person name="Murat C."/>
            <person name="Nolan M."/>
            <person name="Ohm R.A."/>
            <person name="Pangilinan J."/>
            <person name="Pereira M.F."/>
            <person name="Perotto S."/>
            <person name="Peter M."/>
            <person name="Pfister S."/>
            <person name="Riley R."/>
            <person name="Sitrit Y."/>
            <person name="Stielow J.B."/>
            <person name="Szollosi G."/>
            <person name="Zifcakova L."/>
            <person name="Stursova M."/>
            <person name="Spatafora J.W."/>
            <person name="Tedersoo L."/>
            <person name="Vaario L.M."/>
            <person name="Yamada A."/>
            <person name="Yan M."/>
            <person name="Wang P."/>
            <person name="Xu J."/>
            <person name="Bruns T."/>
            <person name="Baldrian P."/>
            <person name="Vilgalys R."/>
            <person name="Dunand C."/>
            <person name="Henrissat B."/>
            <person name="Grigoriev I.V."/>
            <person name="Hibbett D."/>
            <person name="Nagy L.G."/>
            <person name="Martin F.M."/>
        </authorList>
    </citation>
    <scope>NUCLEOTIDE SEQUENCE</scope>
    <source>
        <strain evidence="2">UP504</strain>
    </source>
</reference>
<evidence type="ECO:0000313" key="2">
    <source>
        <dbReference type="EMBL" id="KAF9503067.1"/>
    </source>
</evidence>
<evidence type="ECO:0000313" key="3">
    <source>
        <dbReference type="Proteomes" id="UP000886523"/>
    </source>
</evidence>
<keyword evidence="3" id="KW-1185">Reference proteome</keyword>
<name>A0A9P6ABK1_9AGAM</name>
<dbReference type="AlphaFoldDB" id="A0A9P6ABK1"/>
<accession>A0A9P6ABK1</accession>
<organism evidence="2 3">
    <name type="scientific">Hydnum rufescens UP504</name>
    <dbReference type="NCBI Taxonomy" id="1448309"/>
    <lineage>
        <taxon>Eukaryota</taxon>
        <taxon>Fungi</taxon>
        <taxon>Dikarya</taxon>
        <taxon>Basidiomycota</taxon>
        <taxon>Agaricomycotina</taxon>
        <taxon>Agaricomycetes</taxon>
        <taxon>Cantharellales</taxon>
        <taxon>Hydnaceae</taxon>
        <taxon>Hydnum</taxon>
    </lineage>
</organism>
<evidence type="ECO:0000256" key="1">
    <source>
        <dbReference type="SAM" id="MobiDB-lite"/>
    </source>
</evidence>
<dbReference type="EMBL" id="MU129458">
    <property type="protein sequence ID" value="KAF9503067.1"/>
    <property type="molecule type" value="Genomic_DNA"/>
</dbReference>
<comment type="caution">
    <text evidence="2">The sequence shown here is derived from an EMBL/GenBank/DDBJ whole genome shotgun (WGS) entry which is preliminary data.</text>
</comment>